<keyword evidence="2" id="KW-1185">Reference proteome</keyword>
<evidence type="ECO:0000313" key="2">
    <source>
        <dbReference type="Proteomes" id="UP000537592"/>
    </source>
</evidence>
<dbReference type="AlphaFoldDB" id="A0A7W5Z3R4"/>
<proteinExistence type="predicted"/>
<dbReference type="EMBL" id="JACICC010000003">
    <property type="protein sequence ID" value="MBB3809503.1"/>
    <property type="molecule type" value="Genomic_DNA"/>
</dbReference>
<dbReference type="RefSeq" id="WP_183751651.1">
    <property type="nucleotide sequence ID" value="NZ_JACICC010000003.1"/>
</dbReference>
<dbReference type="Proteomes" id="UP000537592">
    <property type="component" value="Unassembled WGS sequence"/>
</dbReference>
<accession>A0A7W5Z3R4</accession>
<evidence type="ECO:0000313" key="1">
    <source>
        <dbReference type="EMBL" id="MBB3809503.1"/>
    </source>
</evidence>
<name>A0A7W5Z3R4_9HYPH</name>
<protein>
    <submittedName>
        <fullName evidence="1">Uncharacterized protein</fullName>
    </submittedName>
</protein>
<sequence length="210" mass="21443">MTSIGYRTASPSIPASVSAARNSAGRRAGLLAAVVVGIASLLAGCQSPEGQSTGTTLKNYALYGGATVPPEAPLPTDDLYCPRFDIFDGGSAVRVGEGAGLRYQLSIRNTARECVTGGDGSRTVNVGVEVLGLLGPAGSPGTYSAPLRIAVKQGDRVIDSRTRQVSVPIPAGTAQEIVRIVEDGLRLPEATSGVLIEIGLGGAPARSTRR</sequence>
<reference evidence="1 2" key="1">
    <citation type="submission" date="2020-08" db="EMBL/GenBank/DDBJ databases">
        <title>Genomic Encyclopedia of Type Strains, Phase IV (KMG-IV): sequencing the most valuable type-strain genomes for metagenomic binning, comparative biology and taxonomic classification.</title>
        <authorList>
            <person name="Goeker M."/>
        </authorList>
    </citation>
    <scope>NUCLEOTIDE SEQUENCE [LARGE SCALE GENOMIC DNA]</scope>
    <source>
        <strain evidence="1 2">DSM 28760</strain>
    </source>
</reference>
<organism evidence="1 2">
    <name type="scientific">Pseudochelatococcus contaminans</name>
    <dbReference type="NCBI Taxonomy" id="1538103"/>
    <lineage>
        <taxon>Bacteria</taxon>
        <taxon>Pseudomonadati</taxon>
        <taxon>Pseudomonadota</taxon>
        <taxon>Alphaproteobacteria</taxon>
        <taxon>Hyphomicrobiales</taxon>
        <taxon>Chelatococcaceae</taxon>
        <taxon>Pseudochelatococcus</taxon>
    </lineage>
</organism>
<comment type="caution">
    <text evidence="1">The sequence shown here is derived from an EMBL/GenBank/DDBJ whole genome shotgun (WGS) entry which is preliminary data.</text>
</comment>
<gene>
    <name evidence="1" type="ORF">FHS81_001585</name>
</gene>